<protein>
    <recommendedName>
        <fullName evidence="4">Omega-hydroxypalmitate O-feruloyl transferase</fullName>
    </recommendedName>
</protein>
<proteinExistence type="inferred from homology"/>
<dbReference type="PANTHER" id="PTHR31642">
    <property type="entry name" value="TRICHOTHECENE 3-O-ACETYLTRANSFERASE"/>
    <property type="match status" value="1"/>
</dbReference>
<reference evidence="3" key="1">
    <citation type="journal article" date="2017" name="Plant J.">
        <title>The pomegranate (Punica granatum L.) genome and the genomics of punicalagin biosynthesis.</title>
        <authorList>
            <person name="Qin G."/>
            <person name="Xu C."/>
            <person name="Ming R."/>
            <person name="Tang H."/>
            <person name="Guyot R."/>
            <person name="Kramer E.M."/>
            <person name="Hu Y."/>
            <person name="Yi X."/>
            <person name="Qi Y."/>
            <person name="Xu X."/>
            <person name="Gao Z."/>
            <person name="Pan H."/>
            <person name="Jian J."/>
            <person name="Tian Y."/>
            <person name="Yue Z."/>
            <person name="Xu Y."/>
        </authorList>
    </citation>
    <scope>NUCLEOTIDE SEQUENCE [LARGE SCALE GENOMIC DNA]</scope>
    <source>
        <strain evidence="3">cv. Dabenzi</strain>
    </source>
</reference>
<evidence type="ECO:0000313" key="2">
    <source>
        <dbReference type="EMBL" id="OWM79741.1"/>
    </source>
</evidence>
<dbReference type="SUPFAM" id="SSF52777">
    <property type="entry name" value="CoA-dependent acyltransferases"/>
    <property type="match status" value="1"/>
</dbReference>
<dbReference type="InterPro" id="IPR023213">
    <property type="entry name" value="CAT-like_dom_sf"/>
</dbReference>
<dbReference type="Gene3D" id="3.30.559.10">
    <property type="entry name" value="Chloramphenicol acetyltransferase-like domain"/>
    <property type="match status" value="2"/>
</dbReference>
<comment type="similarity">
    <text evidence="1">Belongs to the plant acyltransferase family.</text>
</comment>
<dbReference type="Proteomes" id="UP000197138">
    <property type="component" value="Unassembled WGS sequence"/>
</dbReference>
<dbReference type="AlphaFoldDB" id="A0A218X5G3"/>
<evidence type="ECO:0008006" key="4">
    <source>
        <dbReference type="Google" id="ProtNLM"/>
    </source>
</evidence>
<accession>A0A218X5G3</accession>
<name>A0A218X5G3_PUNGR</name>
<dbReference type="GO" id="GO:0016747">
    <property type="term" value="F:acyltransferase activity, transferring groups other than amino-acyl groups"/>
    <property type="evidence" value="ECO:0007669"/>
    <property type="project" value="TreeGrafter"/>
</dbReference>
<gene>
    <name evidence="2" type="ORF">CDL15_Pgr023153</name>
</gene>
<dbReference type="Pfam" id="PF02458">
    <property type="entry name" value="Transferase"/>
    <property type="match status" value="1"/>
</dbReference>
<evidence type="ECO:0000256" key="1">
    <source>
        <dbReference type="ARBA" id="ARBA00009861"/>
    </source>
</evidence>
<dbReference type="InterPro" id="IPR050317">
    <property type="entry name" value="Plant_Fungal_Acyltransferase"/>
</dbReference>
<dbReference type="EMBL" id="MTKT01002440">
    <property type="protein sequence ID" value="OWM79741.1"/>
    <property type="molecule type" value="Genomic_DNA"/>
</dbReference>
<dbReference type="PANTHER" id="PTHR31642:SF318">
    <property type="entry name" value="OMEGA-HYDROXYPALMITATE O-FERULOYL TRANSFERASE"/>
    <property type="match status" value="1"/>
</dbReference>
<evidence type="ECO:0000313" key="3">
    <source>
        <dbReference type="Proteomes" id="UP000197138"/>
    </source>
</evidence>
<organism evidence="2 3">
    <name type="scientific">Punica granatum</name>
    <name type="common">Pomegranate</name>
    <dbReference type="NCBI Taxonomy" id="22663"/>
    <lineage>
        <taxon>Eukaryota</taxon>
        <taxon>Viridiplantae</taxon>
        <taxon>Streptophyta</taxon>
        <taxon>Embryophyta</taxon>
        <taxon>Tracheophyta</taxon>
        <taxon>Spermatophyta</taxon>
        <taxon>Magnoliopsida</taxon>
        <taxon>eudicotyledons</taxon>
        <taxon>Gunneridae</taxon>
        <taxon>Pentapetalae</taxon>
        <taxon>rosids</taxon>
        <taxon>malvids</taxon>
        <taxon>Myrtales</taxon>
        <taxon>Lythraceae</taxon>
        <taxon>Punica</taxon>
    </lineage>
</organism>
<comment type="caution">
    <text evidence="2">The sequence shown here is derived from an EMBL/GenBank/DDBJ whole genome shotgun (WGS) entry which is preliminary data.</text>
</comment>
<sequence>METLTVNGGVIMVKKVPPVFVTPESETPGGFYFLSSLDQAIPFLMQTIYVFRASSETVADVLQQSLAKALVHFYPLTGAMTLDSEGRFVVDCSKKSVAFVEAVANCTIDMIGDLRVPDPDITRKLVYMDPNVKSFLDLPLLTAQVTKFRCGGFTLGLSISHTVADGVSAMAFVNSWAEIARGGSPAAPCHDRRYLRARVPPILRGPYDDFVQIADMSDMKSLYEKERNISRMFTFSPEKIEAIKQAALADGRLQGCSTFSAVTAVVWRARSQVLNMKPAQLTKLRILVDIRSKFKDPLLSNYFGSLVTSTCCLTTAGELMERPISCTVEQIRKACQLVDEEYVRSRIDYIDVYRPPLASVGTLVISSWTRLSFGSTDFGWGDPTQFGCGDLARELCVFLPEGEGKKGIVVVMALPESAMTAFQELVDQM</sequence>